<evidence type="ECO:0000313" key="3">
    <source>
        <dbReference type="Proteomes" id="UP001165395"/>
    </source>
</evidence>
<keyword evidence="3" id="KW-1185">Reference proteome</keyword>
<dbReference type="Gene3D" id="3.10.129.10">
    <property type="entry name" value="Hotdog Thioesterase"/>
    <property type="match status" value="1"/>
</dbReference>
<dbReference type="RefSeq" id="WP_227179098.1">
    <property type="nucleotide sequence ID" value="NZ_JAJBZT010000002.1"/>
</dbReference>
<organism evidence="2 3">
    <name type="scientific">Leeia speluncae</name>
    <dbReference type="NCBI Taxonomy" id="2884804"/>
    <lineage>
        <taxon>Bacteria</taxon>
        <taxon>Pseudomonadati</taxon>
        <taxon>Pseudomonadota</taxon>
        <taxon>Betaproteobacteria</taxon>
        <taxon>Neisseriales</taxon>
        <taxon>Leeiaceae</taxon>
        <taxon>Leeia</taxon>
    </lineage>
</organism>
<dbReference type="SUPFAM" id="SSF54637">
    <property type="entry name" value="Thioesterase/thiol ester dehydrase-isomerase"/>
    <property type="match status" value="1"/>
</dbReference>
<sequence length="161" mass="17648">MSENNDLQYPFSLNAEAIRELLPHRGCIVAYDSLTIEGPHTFVGKARWDRQNPIIEGHFPTLPIVPGVMLIEALAQLAGAGLLAGDPYVRSLPKDQLGMLAGTRNCWFKAPVRPEEEVVFHIQCRQFAERITLAAATVKVGDVEVAKLEISIAYAETPALA</sequence>
<keyword evidence="1" id="KW-0456">Lyase</keyword>
<dbReference type="Pfam" id="PF07977">
    <property type="entry name" value="FabA"/>
    <property type="match status" value="1"/>
</dbReference>
<dbReference type="PANTHER" id="PTHR30272">
    <property type="entry name" value="3-HYDROXYACYL-[ACYL-CARRIER-PROTEIN] DEHYDRATASE"/>
    <property type="match status" value="1"/>
</dbReference>
<reference evidence="2" key="1">
    <citation type="submission" date="2021-10" db="EMBL/GenBank/DDBJ databases">
        <title>The complete genome sequence of Leeia sp. TBRC 13508.</title>
        <authorList>
            <person name="Charoenyingcharoen P."/>
            <person name="Yukphan P."/>
        </authorList>
    </citation>
    <scope>NUCLEOTIDE SEQUENCE</scope>
    <source>
        <strain evidence="2">TBRC 13508</strain>
    </source>
</reference>
<evidence type="ECO:0000313" key="2">
    <source>
        <dbReference type="EMBL" id="MCB6182901.1"/>
    </source>
</evidence>
<accession>A0ABS8D405</accession>
<dbReference type="EMBL" id="JAJBZT010000002">
    <property type="protein sequence ID" value="MCB6182901.1"/>
    <property type="molecule type" value="Genomic_DNA"/>
</dbReference>
<dbReference type="InterPro" id="IPR029069">
    <property type="entry name" value="HotDog_dom_sf"/>
</dbReference>
<dbReference type="InterPro" id="IPR013114">
    <property type="entry name" value="FabA_FabZ"/>
</dbReference>
<evidence type="ECO:0000256" key="1">
    <source>
        <dbReference type="ARBA" id="ARBA00023239"/>
    </source>
</evidence>
<dbReference type="PANTHER" id="PTHR30272:SF1">
    <property type="entry name" value="3-HYDROXYACYL-[ACYL-CARRIER-PROTEIN] DEHYDRATASE"/>
    <property type="match status" value="1"/>
</dbReference>
<name>A0ABS8D405_9NEIS</name>
<dbReference type="Proteomes" id="UP001165395">
    <property type="component" value="Unassembled WGS sequence"/>
</dbReference>
<proteinExistence type="predicted"/>
<gene>
    <name evidence="2" type="ORF">LIN78_04980</name>
</gene>
<comment type="caution">
    <text evidence="2">The sequence shown here is derived from an EMBL/GenBank/DDBJ whole genome shotgun (WGS) entry which is preliminary data.</text>
</comment>
<protein>
    <submittedName>
        <fullName evidence="2">3-hydroxyacyl-ACP dehydratase</fullName>
    </submittedName>
</protein>